<dbReference type="EMBL" id="KN832879">
    <property type="protein sequence ID" value="KIM99085.1"/>
    <property type="molecule type" value="Genomic_DNA"/>
</dbReference>
<sequence>MRLLGGKTGEAQHVREYFYVGGEYITTSSGSLYQNQMYVEKLTPPKVSQKYPIVFLHGGAQTGTNFLNKPDGGRGWASWFLSAGYEVYIVDETTRARSAWNPAGAFPQSTFSAEFISQRFTAVQNFPLWPQATLHTQWPGTGEKGDPIYDAYYQSNIQFIANGTEQERTMREAGTALLDKIGPVVLITHSQGGLYGWALADSRPDKIKALIQIEPKGPPFNERIFDTSFTRPWGLTAYPITYTPTPTNWTMPLATQVVPAPSSNLTSCVIQAEPARKLPNIAKVPILIDTGEASYHATYDYCFILFLNQAGVKAEHLELGKVGIHGNAHLQFMEKNSDVIATKLNAWIQKTVK</sequence>
<reference evidence="2" key="2">
    <citation type="submission" date="2015-01" db="EMBL/GenBank/DDBJ databases">
        <title>Evolutionary Origins and Diversification of the Mycorrhizal Mutualists.</title>
        <authorList>
            <consortium name="DOE Joint Genome Institute"/>
            <consortium name="Mycorrhizal Genomics Consortium"/>
            <person name="Kohler A."/>
            <person name="Kuo A."/>
            <person name="Nagy L.G."/>
            <person name="Floudas D."/>
            <person name="Copeland A."/>
            <person name="Barry K.W."/>
            <person name="Cichocki N."/>
            <person name="Veneault-Fourrey C."/>
            <person name="LaButti K."/>
            <person name="Lindquist E.A."/>
            <person name="Lipzen A."/>
            <person name="Lundell T."/>
            <person name="Morin E."/>
            <person name="Murat C."/>
            <person name="Riley R."/>
            <person name="Ohm R."/>
            <person name="Sun H."/>
            <person name="Tunlid A."/>
            <person name="Henrissat B."/>
            <person name="Grigoriev I.V."/>
            <person name="Hibbett D.S."/>
            <person name="Martin F."/>
        </authorList>
    </citation>
    <scope>NUCLEOTIDE SEQUENCE [LARGE SCALE GENOMIC DNA]</scope>
    <source>
        <strain evidence="2">Zn</strain>
    </source>
</reference>
<dbReference type="InterPro" id="IPR029058">
    <property type="entry name" value="AB_hydrolase_fold"/>
</dbReference>
<dbReference type="SUPFAM" id="SSF53474">
    <property type="entry name" value="alpha/beta-Hydrolases"/>
    <property type="match status" value="1"/>
</dbReference>
<dbReference type="HOGENOM" id="CLU_038297_1_0_1"/>
<gene>
    <name evidence="1" type="ORF">OIDMADRAFT_43138</name>
</gene>
<dbReference type="AlphaFoldDB" id="A0A0C3GSR2"/>
<dbReference type="PANTHER" id="PTHR43194:SF4">
    <property type="entry name" value="AB HYDROLASE-1 DOMAIN-CONTAINING PROTEIN"/>
    <property type="match status" value="1"/>
</dbReference>
<dbReference type="InterPro" id="IPR050228">
    <property type="entry name" value="Carboxylesterase_BioH"/>
</dbReference>
<protein>
    <submittedName>
        <fullName evidence="1">Uncharacterized protein</fullName>
    </submittedName>
</protein>
<dbReference type="CDD" id="cd12809">
    <property type="entry name" value="Esterase_713_like-2"/>
    <property type="match status" value="1"/>
</dbReference>
<dbReference type="InParanoid" id="A0A0C3GSR2"/>
<accession>A0A0C3GSR2</accession>
<dbReference type="OrthoDB" id="9978720at2759"/>
<evidence type="ECO:0000313" key="2">
    <source>
        <dbReference type="Proteomes" id="UP000054321"/>
    </source>
</evidence>
<proteinExistence type="predicted"/>
<organism evidence="1 2">
    <name type="scientific">Oidiodendron maius (strain Zn)</name>
    <dbReference type="NCBI Taxonomy" id="913774"/>
    <lineage>
        <taxon>Eukaryota</taxon>
        <taxon>Fungi</taxon>
        <taxon>Dikarya</taxon>
        <taxon>Ascomycota</taxon>
        <taxon>Pezizomycotina</taxon>
        <taxon>Leotiomycetes</taxon>
        <taxon>Leotiomycetes incertae sedis</taxon>
        <taxon>Myxotrichaceae</taxon>
        <taxon>Oidiodendron</taxon>
    </lineage>
</organism>
<evidence type="ECO:0000313" key="1">
    <source>
        <dbReference type="EMBL" id="KIM99085.1"/>
    </source>
</evidence>
<dbReference type="PANTHER" id="PTHR43194">
    <property type="entry name" value="HYDROLASE ALPHA/BETA FOLD FAMILY"/>
    <property type="match status" value="1"/>
</dbReference>
<reference evidence="1 2" key="1">
    <citation type="submission" date="2014-04" db="EMBL/GenBank/DDBJ databases">
        <authorList>
            <consortium name="DOE Joint Genome Institute"/>
            <person name="Kuo A."/>
            <person name="Martino E."/>
            <person name="Perotto S."/>
            <person name="Kohler A."/>
            <person name="Nagy L.G."/>
            <person name="Floudas D."/>
            <person name="Copeland A."/>
            <person name="Barry K.W."/>
            <person name="Cichocki N."/>
            <person name="Veneault-Fourrey C."/>
            <person name="LaButti K."/>
            <person name="Lindquist E.A."/>
            <person name="Lipzen A."/>
            <person name="Lundell T."/>
            <person name="Morin E."/>
            <person name="Murat C."/>
            <person name="Sun H."/>
            <person name="Tunlid A."/>
            <person name="Henrissat B."/>
            <person name="Grigoriev I.V."/>
            <person name="Hibbett D.S."/>
            <person name="Martin F."/>
            <person name="Nordberg H.P."/>
            <person name="Cantor M.N."/>
            <person name="Hua S.X."/>
        </authorList>
    </citation>
    <scope>NUCLEOTIDE SEQUENCE [LARGE SCALE GENOMIC DNA]</scope>
    <source>
        <strain evidence="1 2">Zn</strain>
    </source>
</reference>
<keyword evidence="2" id="KW-1185">Reference proteome</keyword>
<name>A0A0C3GSR2_OIDMZ</name>
<dbReference type="Proteomes" id="UP000054321">
    <property type="component" value="Unassembled WGS sequence"/>
</dbReference>
<dbReference type="Gene3D" id="3.40.50.1820">
    <property type="entry name" value="alpha/beta hydrolase"/>
    <property type="match status" value="1"/>
</dbReference>
<dbReference type="STRING" id="913774.A0A0C3GSR2"/>